<evidence type="ECO:0000313" key="2">
    <source>
        <dbReference type="EMBL" id="MED6106438.1"/>
    </source>
</evidence>
<dbReference type="Proteomes" id="UP001341840">
    <property type="component" value="Unassembled WGS sequence"/>
</dbReference>
<accession>A0ABU6Q4T1</accession>
<dbReference type="Gene3D" id="3.40.50.300">
    <property type="entry name" value="P-loop containing nucleotide triphosphate hydrolases"/>
    <property type="match status" value="1"/>
</dbReference>
<keyword evidence="3" id="KW-1185">Reference proteome</keyword>
<evidence type="ECO:0000313" key="3">
    <source>
        <dbReference type="Proteomes" id="UP001341840"/>
    </source>
</evidence>
<dbReference type="EMBL" id="JASCZI010000009">
    <property type="protein sequence ID" value="MED6106438.1"/>
    <property type="molecule type" value="Genomic_DNA"/>
</dbReference>
<sequence>MVFSVLERRGRLGATVELFLGDFKVTGLTVVTAPDIIIGLGCIHYTLGVMSFPDLAFSVYGNDGGVWEQRLSCFRVTSRSRIDPELLRTVIVSTKLNTRIPQFARSSDVEVFLSLPACTLDGCILGDSPFFKSVPSGIVGSGSDSVYWSNNEFKQIDPELSRTVIVSTKLDTRIPQFAPPSDVEVFLSLPASTLDGCILGDSPFFKYVPSGRVGSGSDSVYRSNDEFKQEKLGRSLSKQERNGIGVSKLRLFLEELLKQRYINNVPLIIPLLEKEYRNATRKLSDINQELSSLDEVKLKEKGRTFNDQFLTKICVWCWHHIMEMSEKDGT</sequence>
<dbReference type="InterPro" id="IPR027417">
    <property type="entry name" value="P-loop_NTPase"/>
</dbReference>
<reference evidence="2 3" key="1">
    <citation type="journal article" date="2023" name="Plants (Basel)">
        <title>Bridging the Gap: Combining Genomics and Transcriptomics Approaches to Understand Stylosanthes scabra, an Orphan Legume from the Brazilian Caatinga.</title>
        <authorList>
            <person name="Ferreira-Neto J.R.C."/>
            <person name="da Silva M.D."/>
            <person name="Binneck E."/>
            <person name="de Melo N.F."/>
            <person name="da Silva R.H."/>
            <person name="de Melo A.L.T.M."/>
            <person name="Pandolfi V."/>
            <person name="Bustamante F.O."/>
            <person name="Brasileiro-Vidal A.C."/>
            <person name="Benko-Iseppon A.M."/>
        </authorList>
    </citation>
    <scope>NUCLEOTIDE SEQUENCE [LARGE SCALE GENOMIC DNA]</scope>
    <source>
        <tissue evidence="2">Leaves</tissue>
    </source>
</reference>
<proteinExistence type="predicted"/>
<feature type="coiled-coil region" evidence="1">
    <location>
        <begin position="269"/>
        <end position="296"/>
    </location>
</feature>
<gene>
    <name evidence="2" type="ORF">PIB30_004670</name>
</gene>
<organism evidence="2 3">
    <name type="scientific">Stylosanthes scabra</name>
    <dbReference type="NCBI Taxonomy" id="79078"/>
    <lineage>
        <taxon>Eukaryota</taxon>
        <taxon>Viridiplantae</taxon>
        <taxon>Streptophyta</taxon>
        <taxon>Embryophyta</taxon>
        <taxon>Tracheophyta</taxon>
        <taxon>Spermatophyta</taxon>
        <taxon>Magnoliopsida</taxon>
        <taxon>eudicotyledons</taxon>
        <taxon>Gunneridae</taxon>
        <taxon>Pentapetalae</taxon>
        <taxon>rosids</taxon>
        <taxon>fabids</taxon>
        <taxon>Fabales</taxon>
        <taxon>Fabaceae</taxon>
        <taxon>Papilionoideae</taxon>
        <taxon>50 kb inversion clade</taxon>
        <taxon>dalbergioids sensu lato</taxon>
        <taxon>Dalbergieae</taxon>
        <taxon>Pterocarpus clade</taxon>
        <taxon>Stylosanthes</taxon>
    </lineage>
</organism>
<name>A0ABU6Q4T1_9FABA</name>
<keyword evidence="1" id="KW-0175">Coiled coil</keyword>
<comment type="caution">
    <text evidence="2">The sequence shown here is derived from an EMBL/GenBank/DDBJ whole genome shotgun (WGS) entry which is preliminary data.</text>
</comment>
<evidence type="ECO:0000256" key="1">
    <source>
        <dbReference type="SAM" id="Coils"/>
    </source>
</evidence>
<protein>
    <submittedName>
        <fullName evidence="2">Uncharacterized protein</fullName>
    </submittedName>
</protein>